<reference evidence="1 2" key="1">
    <citation type="submission" date="2019-04" db="EMBL/GenBank/DDBJ databases">
        <title>Novel bacteriophages capable of disrupting biofilms from clinical strains of Aeromonas hydrophila with intrinsic antibiotic resistance.</title>
        <authorList>
            <person name="Kabwe M."/>
            <person name="Brown T.L."/>
            <person name="Speirs L."/>
            <person name="Ku H."/>
            <person name="Leach M."/>
            <person name="Chan H.T."/>
            <person name="Petrovski S."/>
            <person name="Lock P."/>
            <person name="Tucci J."/>
        </authorList>
    </citation>
    <scope>NUCLEOTIDE SEQUENCE [LARGE SCALE GENOMIC DNA]</scope>
</reference>
<dbReference type="EMBL" id="MK838112">
    <property type="protein sequence ID" value="QDH46636.1"/>
    <property type="molecule type" value="Genomic_DNA"/>
</dbReference>
<organism evidence="1 2">
    <name type="scientific">Aeromonas phage LAh_6</name>
    <dbReference type="NCBI Taxonomy" id="2591030"/>
    <lineage>
        <taxon>Viruses</taxon>
        <taxon>Duplodnaviria</taxon>
        <taxon>Heunggongvirae</taxon>
        <taxon>Uroviricota</taxon>
        <taxon>Caudoviricetes</taxon>
        <taxon>Grimontviridae</taxon>
        <taxon>Lahexavirus</taxon>
        <taxon>Lahexavirus LAh6</taxon>
    </lineage>
</organism>
<dbReference type="Proteomes" id="UP000319466">
    <property type="component" value="Segment"/>
</dbReference>
<sequence>MSRIQTSSYRAENSDCEQLVFRSKISFKSKVKRFTGIT</sequence>
<keyword evidence="2" id="KW-1185">Reference proteome</keyword>
<proteinExistence type="predicted"/>
<accession>A0A514A057</accession>
<evidence type="ECO:0000313" key="1">
    <source>
        <dbReference type="EMBL" id="QDH46636.1"/>
    </source>
</evidence>
<evidence type="ECO:0000313" key="2">
    <source>
        <dbReference type="Proteomes" id="UP000319466"/>
    </source>
</evidence>
<name>A0A514A057_9CAUD</name>
<gene>
    <name evidence="1" type="ORF">LAh6_144</name>
</gene>
<protein>
    <submittedName>
        <fullName evidence="1">Uncharacterized protein</fullName>
    </submittedName>
</protein>